<gene>
    <name evidence="1" type="ORF">MSTO_60610</name>
</gene>
<proteinExistence type="predicted"/>
<accession>A0A7I7QIY0</accession>
<sequence>MLGRSRLPFRPAPRSFFGGELTLSPKPVFFITNKTALTTMRRLVKFAAQGNPAAVPGILASAVRG</sequence>
<dbReference type="Proteomes" id="UP000467130">
    <property type="component" value="Chromosome"/>
</dbReference>
<dbReference type="KEGG" id="msto:MSTO_60610"/>
<dbReference type="EMBL" id="AP022587">
    <property type="protein sequence ID" value="BBY25856.1"/>
    <property type="molecule type" value="Genomic_DNA"/>
</dbReference>
<name>A0A7I7QIY0_9MYCO</name>
<organism evidence="1 2">
    <name type="scientific">Mycobacterium stomatepiae</name>
    <dbReference type="NCBI Taxonomy" id="470076"/>
    <lineage>
        <taxon>Bacteria</taxon>
        <taxon>Bacillati</taxon>
        <taxon>Actinomycetota</taxon>
        <taxon>Actinomycetes</taxon>
        <taxon>Mycobacteriales</taxon>
        <taxon>Mycobacteriaceae</taxon>
        <taxon>Mycobacterium</taxon>
        <taxon>Mycobacterium simiae complex</taxon>
    </lineage>
</organism>
<keyword evidence="2" id="KW-1185">Reference proteome</keyword>
<dbReference type="AlphaFoldDB" id="A0A7I7QIY0"/>
<reference evidence="1 2" key="1">
    <citation type="journal article" date="2019" name="Emerg. Microbes Infect.">
        <title>Comprehensive subspecies identification of 175 nontuberculous mycobacteria species based on 7547 genomic profiles.</title>
        <authorList>
            <person name="Matsumoto Y."/>
            <person name="Kinjo T."/>
            <person name="Motooka D."/>
            <person name="Nabeya D."/>
            <person name="Jung N."/>
            <person name="Uechi K."/>
            <person name="Horii T."/>
            <person name="Iida T."/>
            <person name="Fujita J."/>
            <person name="Nakamura S."/>
        </authorList>
    </citation>
    <scope>NUCLEOTIDE SEQUENCE [LARGE SCALE GENOMIC DNA]</scope>
    <source>
        <strain evidence="1 2">JCM 17783</strain>
    </source>
</reference>
<evidence type="ECO:0000313" key="2">
    <source>
        <dbReference type="Proteomes" id="UP000467130"/>
    </source>
</evidence>
<protein>
    <submittedName>
        <fullName evidence="1">Uncharacterized protein</fullName>
    </submittedName>
</protein>
<evidence type="ECO:0000313" key="1">
    <source>
        <dbReference type="EMBL" id="BBY25856.1"/>
    </source>
</evidence>